<accession>A0A2P7YW03</accession>
<dbReference type="InterPro" id="IPR018828">
    <property type="entry name" value="RRG7"/>
</dbReference>
<evidence type="ECO:0000256" key="3">
    <source>
        <dbReference type="SAM" id="MobiDB-lite"/>
    </source>
</evidence>
<dbReference type="PANTHER" id="PTHR28133">
    <property type="entry name" value="REQUIRED FOR RESPIRATORY GROWTH PROTEIN 7, MITOCHONDRIAL"/>
    <property type="match status" value="1"/>
</dbReference>
<name>A0A2P7YW03_9PEZI</name>
<feature type="compositionally biased region" description="Basic and acidic residues" evidence="3">
    <location>
        <begin position="72"/>
        <end position="83"/>
    </location>
</feature>
<reference evidence="4 5" key="1">
    <citation type="submission" date="2017-05" db="EMBL/GenBank/DDBJ databases">
        <title>Draft genome sequence of Elsinoe australis.</title>
        <authorList>
            <person name="Cheng Q."/>
        </authorList>
    </citation>
    <scope>NUCLEOTIDE SEQUENCE [LARGE SCALE GENOMIC DNA]</scope>
    <source>
        <strain evidence="4 5">NL1</strain>
    </source>
</reference>
<protein>
    <submittedName>
        <fullName evidence="4">Uncharacterized protein</fullName>
    </submittedName>
</protein>
<evidence type="ECO:0000256" key="1">
    <source>
        <dbReference type="ARBA" id="ARBA00004173"/>
    </source>
</evidence>
<feature type="compositionally biased region" description="Basic residues" evidence="3">
    <location>
        <begin position="100"/>
        <end position="109"/>
    </location>
</feature>
<dbReference type="Proteomes" id="UP000243723">
    <property type="component" value="Unassembled WGS sequence"/>
</dbReference>
<keyword evidence="2" id="KW-0496">Mitochondrion</keyword>
<dbReference type="Pfam" id="PF10356">
    <property type="entry name" value="RRG7"/>
    <property type="match status" value="2"/>
</dbReference>
<comment type="subcellular location">
    <subcellularLocation>
        <location evidence="1">Mitochondrion</location>
    </subcellularLocation>
</comment>
<evidence type="ECO:0000313" key="4">
    <source>
        <dbReference type="EMBL" id="PSK40137.1"/>
    </source>
</evidence>
<dbReference type="PANTHER" id="PTHR28133:SF1">
    <property type="entry name" value="REQUIRED FOR RESPIRATORY GROWTH PROTEIN 7, MITOCHONDRIAL"/>
    <property type="match status" value="1"/>
</dbReference>
<keyword evidence="5" id="KW-1185">Reference proteome</keyword>
<gene>
    <name evidence="4" type="ORF">B9Z65_8077</name>
</gene>
<dbReference type="EMBL" id="NHZQ01000363">
    <property type="protein sequence ID" value="PSK40137.1"/>
    <property type="molecule type" value="Genomic_DNA"/>
</dbReference>
<dbReference type="OrthoDB" id="20734at2759"/>
<dbReference type="GO" id="GO:0005739">
    <property type="term" value="C:mitochondrion"/>
    <property type="evidence" value="ECO:0007669"/>
    <property type="project" value="UniProtKB-SubCell"/>
</dbReference>
<feature type="region of interest" description="Disordered" evidence="3">
    <location>
        <begin position="24"/>
        <end position="118"/>
    </location>
</feature>
<dbReference type="AlphaFoldDB" id="A0A2P7YW03"/>
<comment type="caution">
    <text evidence="4">The sequence shown here is derived from an EMBL/GenBank/DDBJ whole genome shotgun (WGS) entry which is preliminary data.</text>
</comment>
<proteinExistence type="predicted"/>
<evidence type="ECO:0000256" key="2">
    <source>
        <dbReference type="ARBA" id="ARBA00023128"/>
    </source>
</evidence>
<evidence type="ECO:0000313" key="5">
    <source>
        <dbReference type="Proteomes" id="UP000243723"/>
    </source>
</evidence>
<sequence length="309" mass="33369">MKGIEDSFTKKSFISLIQPRFSSIISSQERSTGVDAGESSLPTSVIARHVSPSTRLPQLRWTTTTTTQGHNNEAKSKKVEDVSPAKPNASPDDSTAPSKPARKRGRPRKSPLAPDLDLDLLAPRKERHHNLATFFTHAHTTGLSPASTVYIGTHYEYTCAQSLARLGFTLHRVGGASDLGIDLLGTWTTPVSPPSLQVLVQCKAEVPKPSHVRELEGAVVGAPLGWRGQGTVALLVARGEATRGVREALQRSRARLGFVFVEAGGRVRQVLWNARAGEELEGVGVGMKYGEGMEEVVLTMDGRPWKPVG</sequence>
<organism evidence="4 5">
    <name type="scientific">Elsinoe australis</name>
    <dbReference type="NCBI Taxonomy" id="40998"/>
    <lineage>
        <taxon>Eukaryota</taxon>
        <taxon>Fungi</taxon>
        <taxon>Dikarya</taxon>
        <taxon>Ascomycota</taxon>
        <taxon>Pezizomycotina</taxon>
        <taxon>Dothideomycetes</taxon>
        <taxon>Dothideomycetidae</taxon>
        <taxon>Myriangiales</taxon>
        <taxon>Elsinoaceae</taxon>
        <taxon>Elsinoe</taxon>
    </lineage>
</organism>